<dbReference type="RefSeq" id="WP_208178215.1">
    <property type="nucleotide sequence ID" value="NZ_JAGETZ010000017.1"/>
</dbReference>
<dbReference type="InterPro" id="IPR036097">
    <property type="entry name" value="HisK_dim/P_sf"/>
</dbReference>
<dbReference type="Gene3D" id="3.40.50.2300">
    <property type="match status" value="1"/>
</dbReference>
<dbReference type="Pfam" id="PF12833">
    <property type="entry name" value="HTH_18"/>
    <property type="match status" value="1"/>
</dbReference>
<evidence type="ECO:0000259" key="9">
    <source>
        <dbReference type="PROSITE" id="PS50109"/>
    </source>
</evidence>
<feature type="compositionally biased region" description="Polar residues" evidence="7">
    <location>
        <begin position="826"/>
        <end position="840"/>
    </location>
</feature>
<sequence length="1117" mass="121502">MLYLLALFRLRVSSRRMPLAGWVLGTLLLLSGLVSAGPPAPSPAQVAGYQRRLRAVPLGHAYWDARNDSLRQMLTGQHADTLRLQTLTHLFHLTDLSQEALPALLLEHREALRLATRLHYPEQVPLRQVVAFDELAVQSEPRLLAMRDTLLAALRAYDALGSGPQPYLLEWIKAVNAELKQPEANRAFFTRRLAYEQQHGNVMNTAICYRMLGSYYGAMGDYNQAISQRLRAAELFRTCSAFRYYNELGAIGIMYTEWGNHARALDYLQKALTLPGVAPETYYGAMNHTLARACFQLGRYTEALRYNANALRPYHPPATVSAYDRALALVQQSAILLALGRPAAARIPLVAGQHLADSLHLPLRSYAGYCELQATWAHYYAATGQGALALRAWEAALRQARQEHQAALCLTYLRGLATSCRQQGQGGQAATYSLAALALADTLQAAQVATRVARYEFEQVDHVQQTRLARLGRVQRRTTAQVQQQRTVLGSLLVGLAGLGGLAVLLWRTTRRLRRTNLVLAAQQQQLKAQALRLGELDAAKNQFFANVSHELRTPLTLVLAPLDSVLADPAQPLPAAVRAPVALAHRQARRLSELVDRILDLTKLQAGRLPVQAAPTAVAPWLRRVVGQFESLATERGLHLLGPAPLPEGLCLLMDADKVEQILTNLLSNALNHTPTGGTVTVEATLLGPAGRCILTVRDTGPGLTATEHERVFERFYQSPQNQAQGGTGLGLALSRELATLLGGTLTLVSQPGAGAAFTLAFTAQEVEGGESGAKREALEVEEELSARSFELEPGEADAKPGEAADLALPGFSSSTGDAHLLTHPPQNATRNSQSSKNSLPRVLVVEDQPDLRDYLRELLSPTCEVLVATDGQAALELLAREAPVDLITTDAMMPRLSGTELLARLKADPSQAGVPVLMLTARADEAHRQAALTVGVDDYLTKPFVADELLARVRALLARHSVRRHFATLPEEAPDEPAVASVPAAVALAKAAPATTTVLEEPATLPEAGGQLASWQAQVAAHLADEHFGPTELARLLFLSERTLYRRLGELAGLTPAAWLRELRLNQARQMLETGNFRTVADVAAAVGFASAKYFSSVYVERFGRRPADYRGPRA</sequence>
<feature type="domain" description="Histidine kinase" evidence="9">
    <location>
        <begin position="547"/>
        <end position="767"/>
    </location>
</feature>
<evidence type="ECO:0000256" key="7">
    <source>
        <dbReference type="SAM" id="MobiDB-lite"/>
    </source>
</evidence>
<dbReference type="SUPFAM" id="SSF48452">
    <property type="entry name" value="TPR-like"/>
    <property type="match status" value="1"/>
</dbReference>
<protein>
    <recommendedName>
        <fullName evidence="2">histidine kinase</fullName>
        <ecNumber evidence="2">2.7.13.3</ecNumber>
    </recommendedName>
</protein>
<dbReference type="SMART" id="SM00448">
    <property type="entry name" value="REC"/>
    <property type="match status" value="1"/>
</dbReference>
<dbReference type="Gene3D" id="3.30.565.10">
    <property type="entry name" value="Histidine kinase-like ATPase, C-terminal domain"/>
    <property type="match status" value="1"/>
</dbReference>
<dbReference type="Gene3D" id="1.10.287.130">
    <property type="match status" value="1"/>
</dbReference>
<dbReference type="Proteomes" id="UP000664369">
    <property type="component" value="Unassembled WGS sequence"/>
</dbReference>
<feature type="modified residue" description="4-aspartylphosphate" evidence="6">
    <location>
        <position position="892"/>
    </location>
</feature>
<dbReference type="SUPFAM" id="SSF47384">
    <property type="entry name" value="Homodimeric domain of signal transducing histidine kinase"/>
    <property type="match status" value="1"/>
</dbReference>
<dbReference type="Pfam" id="PF00072">
    <property type="entry name" value="Response_reg"/>
    <property type="match status" value="1"/>
</dbReference>
<dbReference type="Gene3D" id="1.10.10.60">
    <property type="entry name" value="Homeodomain-like"/>
    <property type="match status" value="1"/>
</dbReference>
<evidence type="ECO:0000256" key="4">
    <source>
        <dbReference type="ARBA" id="ARBA00023015"/>
    </source>
</evidence>
<dbReference type="InterPro" id="IPR011990">
    <property type="entry name" value="TPR-like_helical_dom_sf"/>
</dbReference>
<evidence type="ECO:0000256" key="6">
    <source>
        <dbReference type="PROSITE-ProRule" id="PRU00169"/>
    </source>
</evidence>
<dbReference type="InterPro" id="IPR018060">
    <property type="entry name" value="HTH_AraC"/>
</dbReference>
<evidence type="ECO:0000256" key="5">
    <source>
        <dbReference type="ARBA" id="ARBA00023163"/>
    </source>
</evidence>
<dbReference type="InterPro" id="IPR036890">
    <property type="entry name" value="HATPase_C_sf"/>
</dbReference>
<keyword evidence="4" id="KW-0805">Transcription regulation</keyword>
<evidence type="ECO:0000256" key="1">
    <source>
        <dbReference type="ARBA" id="ARBA00000085"/>
    </source>
</evidence>
<dbReference type="PANTHER" id="PTHR43547:SF2">
    <property type="entry name" value="HYBRID SIGNAL TRANSDUCTION HISTIDINE KINASE C"/>
    <property type="match status" value="1"/>
</dbReference>
<organism evidence="11 12">
    <name type="scientific">Hymenobacter negativus</name>
    <dbReference type="NCBI Taxonomy" id="2795026"/>
    <lineage>
        <taxon>Bacteria</taxon>
        <taxon>Pseudomonadati</taxon>
        <taxon>Bacteroidota</taxon>
        <taxon>Cytophagia</taxon>
        <taxon>Cytophagales</taxon>
        <taxon>Hymenobacteraceae</taxon>
        <taxon>Hymenobacter</taxon>
    </lineage>
</organism>
<dbReference type="PRINTS" id="PR00344">
    <property type="entry name" value="BCTRLSENSOR"/>
</dbReference>
<dbReference type="EMBL" id="JAGETZ010000017">
    <property type="protein sequence ID" value="MBO2012479.1"/>
    <property type="molecule type" value="Genomic_DNA"/>
</dbReference>
<dbReference type="Gene3D" id="1.25.40.10">
    <property type="entry name" value="Tetratricopeptide repeat domain"/>
    <property type="match status" value="1"/>
</dbReference>
<accession>A0ABS3QMJ1</accession>
<dbReference type="InterPro" id="IPR001789">
    <property type="entry name" value="Sig_transdc_resp-reg_receiver"/>
</dbReference>
<dbReference type="SMART" id="SM00387">
    <property type="entry name" value="HATPase_c"/>
    <property type="match status" value="1"/>
</dbReference>
<feature type="region of interest" description="Disordered" evidence="7">
    <location>
        <begin position="816"/>
        <end position="841"/>
    </location>
</feature>
<evidence type="ECO:0000313" key="11">
    <source>
        <dbReference type="EMBL" id="MBO2012479.1"/>
    </source>
</evidence>
<dbReference type="SUPFAM" id="SSF46689">
    <property type="entry name" value="Homeodomain-like"/>
    <property type="match status" value="1"/>
</dbReference>
<evidence type="ECO:0000313" key="12">
    <source>
        <dbReference type="Proteomes" id="UP000664369"/>
    </source>
</evidence>
<dbReference type="SMART" id="SM00028">
    <property type="entry name" value="TPR"/>
    <property type="match status" value="4"/>
</dbReference>
<proteinExistence type="predicted"/>
<dbReference type="Pfam" id="PF00512">
    <property type="entry name" value="HisKA"/>
    <property type="match status" value="1"/>
</dbReference>
<dbReference type="EC" id="2.7.13.3" evidence="2"/>
<dbReference type="SUPFAM" id="SSF55874">
    <property type="entry name" value="ATPase domain of HSP90 chaperone/DNA topoisomerase II/histidine kinase"/>
    <property type="match status" value="1"/>
</dbReference>
<evidence type="ECO:0000256" key="2">
    <source>
        <dbReference type="ARBA" id="ARBA00012438"/>
    </source>
</evidence>
<dbReference type="SUPFAM" id="SSF52172">
    <property type="entry name" value="CheY-like"/>
    <property type="match status" value="1"/>
</dbReference>
<dbReference type="PANTHER" id="PTHR43547">
    <property type="entry name" value="TWO-COMPONENT HISTIDINE KINASE"/>
    <property type="match status" value="1"/>
</dbReference>
<evidence type="ECO:0000256" key="3">
    <source>
        <dbReference type="ARBA" id="ARBA00022553"/>
    </source>
</evidence>
<dbReference type="InterPro" id="IPR003594">
    <property type="entry name" value="HATPase_dom"/>
</dbReference>
<dbReference type="SMART" id="SM00342">
    <property type="entry name" value="HTH_ARAC"/>
    <property type="match status" value="1"/>
</dbReference>
<dbReference type="Pfam" id="PF02518">
    <property type="entry name" value="HATPase_c"/>
    <property type="match status" value="1"/>
</dbReference>
<dbReference type="PROSITE" id="PS50110">
    <property type="entry name" value="RESPONSE_REGULATORY"/>
    <property type="match status" value="1"/>
</dbReference>
<dbReference type="InterPro" id="IPR009057">
    <property type="entry name" value="Homeodomain-like_sf"/>
</dbReference>
<keyword evidence="5" id="KW-0804">Transcription</keyword>
<reference evidence="11 12" key="1">
    <citation type="submission" date="2021-03" db="EMBL/GenBank/DDBJ databases">
        <authorList>
            <person name="Kim M.K."/>
        </authorList>
    </citation>
    <scope>NUCLEOTIDE SEQUENCE [LARGE SCALE GENOMIC DNA]</scope>
    <source>
        <strain evidence="11 12">BT442</strain>
    </source>
</reference>
<dbReference type="CDD" id="cd00082">
    <property type="entry name" value="HisKA"/>
    <property type="match status" value="1"/>
</dbReference>
<comment type="caution">
    <text evidence="11">The sequence shown here is derived from an EMBL/GenBank/DDBJ whole genome shotgun (WGS) entry which is preliminary data.</text>
</comment>
<feature type="domain" description="Response regulatory" evidence="10">
    <location>
        <begin position="843"/>
        <end position="959"/>
    </location>
</feature>
<keyword evidence="12" id="KW-1185">Reference proteome</keyword>
<evidence type="ECO:0000259" key="8">
    <source>
        <dbReference type="PROSITE" id="PS01124"/>
    </source>
</evidence>
<keyword evidence="3 6" id="KW-0597">Phosphoprotein</keyword>
<dbReference type="SMART" id="SM00388">
    <property type="entry name" value="HisKA"/>
    <property type="match status" value="1"/>
</dbReference>
<dbReference type="InterPro" id="IPR005467">
    <property type="entry name" value="His_kinase_dom"/>
</dbReference>
<dbReference type="InterPro" id="IPR019734">
    <property type="entry name" value="TPR_rpt"/>
</dbReference>
<name>A0ABS3QMJ1_9BACT</name>
<gene>
    <name evidence="11" type="ORF">J4E00_25680</name>
</gene>
<dbReference type="PROSITE" id="PS01124">
    <property type="entry name" value="HTH_ARAC_FAMILY_2"/>
    <property type="match status" value="1"/>
</dbReference>
<dbReference type="InterPro" id="IPR003661">
    <property type="entry name" value="HisK_dim/P_dom"/>
</dbReference>
<dbReference type="CDD" id="cd00075">
    <property type="entry name" value="HATPase"/>
    <property type="match status" value="1"/>
</dbReference>
<evidence type="ECO:0000259" key="10">
    <source>
        <dbReference type="PROSITE" id="PS50110"/>
    </source>
</evidence>
<dbReference type="InterPro" id="IPR004358">
    <property type="entry name" value="Sig_transdc_His_kin-like_C"/>
</dbReference>
<feature type="domain" description="HTH araC/xylS-type" evidence="8">
    <location>
        <begin position="1015"/>
        <end position="1115"/>
    </location>
</feature>
<dbReference type="InterPro" id="IPR011006">
    <property type="entry name" value="CheY-like_superfamily"/>
</dbReference>
<comment type="catalytic activity">
    <reaction evidence="1">
        <text>ATP + protein L-histidine = ADP + protein N-phospho-L-histidine.</text>
        <dbReference type="EC" id="2.7.13.3"/>
    </reaction>
</comment>
<dbReference type="PROSITE" id="PS50109">
    <property type="entry name" value="HIS_KIN"/>
    <property type="match status" value="1"/>
</dbReference>